<dbReference type="AlphaFoldDB" id="A0A0C2X1V0"/>
<reference evidence="2" key="2">
    <citation type="submission" date="2015-01" db="EMBL/GenBank/DDBJ databases">
        <title>Evolutionary Origins and Diversification of the Mycorrhizal Mutualists.</title>
        <authorList>
            <consortium name="DOE Joint Genome Institute"/>
            <consortium name="Mycorrhizal Genomics Consortium"/>
            <person name="Kohler A."/>
            <person name="Kuo A."/>
            <person name="Nagy L.G."/>
            <person name="Floudas D."/>
            <person name="Copeland A."/>
            <person name="Barry K.W."/>
            <person name="Cichocki N."/>
            <person name="Veneault-Fourrey C."/>
            <person name="LaButti K."/>
            <person name="Lindquist E.A."/>
            <person name="Lipzen A."/>
            <person name="Lundell T."/>
            <person name="Morin E."/>
            <person name="Murat C."/>
            <person name="Riley R."/>
            <person name="Ohm R."/>
            <person name="Sun H."/>
            <person name="Tunlid A."/>
            <person name="Henrissat B."/>
            <person name="Grigoriev I.V."/>
            <person name="Hibbett D.S."/>
            <person name="Martin F."/>
        </authorList>
    </citation>
    <scope>NUCLEOTIDE SEQUENCE [LARGE SCALE GENOMIC DNA]</scope>
    <source>
        <strain evidence="2">MAFF 305830</strain>
    </source>
</reference>
<keyword evidence="2" id="KW-1185">Reference proteome</keyword>
<accession>A0A0C2X1V0</accession>
<dbReference type="EMBL" id="KN824337">
    <property type="protein sequence ID" value="KIM23447.1"/>
    <property type="molecule type" value="Genomic_DNA"/>
</dbReference>
<name>A0A0C2X1V0_SERVB</name>
<gene>
    <name evidence="1" type="ORF">M408DRAFT_320998</name>
</gene>
<reference evidence="1 2" key="1">
    <citation type="submission" date="2014-04" db="EMBL/GenBank/DDBJ databases">
        <authorList>
            <consortium name="DOE Joint Genome Institute"/>
            <person name="Kuo A."/>
            <person name="Zuccaro A."/>
            <person name="Kohler A."/>
            <person name="Nagy L.G."/>
            <person name="Floudas D."/>
            <person name="Copeland A."/>
            <person name="Barry K.W."/>
            <person name="Cichocki N."/>
            <person name="Veneault-Fourrey C."/>
            <person name="LaButti K."/>
            <person name="Lindquist E.A."/>
            <person name="Lipzen A."/>
            <person name="Lundell T."/>
            <person name="Morin E."/>
            <person name="Murat C."/>
            <person name="Sun H."/>
            <person name="Tunlid A."/>
            <person name="Henrissat B."/>
            <person name="Grigoriev I.V."/>
            <person name="Hibbett D.S."/>
            <person name="Martin F."/>
            <person name="Nordberg H.P."/>
            <person name="Cantor M.N."/>
            <person name="Hua S.X."/>
        </authorList>
    </citation>
    <scope>NUCLEOTIDE SEQUENCE [LARGE SCALE GENOMIC DNA]</scope>
    <source>
        <strain evidence="1 2">MAFF 305830</strain>
    </source>
</reference>
<proteinExistence type="predicted"/>
<evidence type="ECO:0000313" key="1">
    <source>
        <dbReference type="EMBL" id="KIM23447.1"/>
    </source>
</evidence>
<sequence>MGNCLSKDQATDAEAIGKKTIQAVVSRVVKEDPKEAPEAPKSTNILASERPDMNLKEEEFDPAKAKAVLDMGIQVIDLFEKTANVAGMVFPSPVGDILKKVTSVLGVLKDEKGSMDGYMKQLASAMDKFRFMLEIFVGFTVDEMRKGVDSLTSDVRAIGSDIKDVRNALANQKMELMPRT</sequence>
<evidence type="ECO:0000313" key="2">
    <source>
        <dbReference type="Proteomes" id="UP000054097"/>
    </source>
</evidence>
<protein>
    <submittedName>
        <fullName evidence="1">Uncharacterized protein</fullName>
    </submittedName>
</protein>
<dbReference type="Proteomes" id="UP000054097">
    <property type="component" value="Unassembled WGS sequence"/>
</dbReference>
<organism evidence="1 2">
    <name type="scientific">Serendipita vermifera MAFF 305830</name>
    <dbReference type="NCBI Taxonomy" id="933852"/>
    <lineage>
        <taxon>Eukaryota</taxon>
        <taxon>Fungi</taxon>
        <taxon>Dikarya</taxon>
        <taxon>Basidiomycota</taxon>
        <taxon>Agaricomycotina</taxon>
        <taxon>Agaricomycetes</taxon>
        <taxon>Sebacinales</taxon>
        <taxon>Serendipitaceae</taxon>
        <taxon>Serendipita</taxon>
    </lineage>
</organism>
<dbReference type="HOGENOM" id="CLU_1497124_0_0_1"/>